<feature type="compositionally biased region" description="Low complexity" evidence="1">
    <location>
        <begin position="332"/>
        <end position="343"/>
    </location>
</feature>
<feature type="region of interest" description="Disordered" evidence="1">
    <location>
        <begin position="57"/>
        <end position="208"/>
    </location>
</feature>
<dbReference type="EMBL" id="JASMQC010000019">
    <property type="protein sequence ID" value="KAK1937730.1"/>
    <property type="molecule type" value="Genomic_DNA"/>
</dbReference>
<dbReference type="AlphaFoldDB" id="A0AAD9LII9"/>
<keyword evidence="2" id="KW-0472">Membrane</keyword>
<feature type="compositionally biased region" description="Low complexity" evidence="1">
    <location>
        <begin position="63"/>
        <end position="208"/>
    </location>
</feature>
<reference evidence="4" key="1">
    <citation type="submission" date="2023-08" db="EMBL/GenBank/DDBJ databases">
        <title>Reference Genome Resource for the Citrus Pathogen Phytophthora citrophthora.</title>
        <authorList>
            <person name="Moller H."/>
            <person name="Coetzee B."/>
            <person name="Rose L.J."/>
            <person name="Van Niekerk J.M."/>
        </authorList>
    </citation>
    <scope>NUCLEOTIDE SEQUENCE</scope>
    <source>
        <strain evidence="4">STE-U-9442</strain>
    </source>
</reference>
<feature type="compositionally biased region" description="Basic and acidic residues" evidence="1">
    <location>
        <begin position="396"/>
        <end position="412"/>
    </location>
</feature>
<keyword evidence="2" id="KW-0812">Transmembrane</keyword>
<feature type="chain" id="PRO_5041988637" description="Mid2 domain-containing protein" evidence="3">
    <location>
        <begin position="27"/>
        <end position="419"/>
    </location>
</feature>
<evidence type="ECO:0000256" key="2">
    <source>
        <dbReference type="SAM" id="Phobius"/>
    </source>
</evidence>
<keyword evidence="2" id="KW-1133">Transmembrane helix</keyword>
<sequence>MKFIPLFASALAVACVATSGLTVVGAQQVAGLDEEAGFAPVVGQEVKLTPALRRHLQTGSGVTDAPTTTAPTPTTATPTTTAPAPTTATPTTTTPTTTAPTPTTATPTPTTDTPEATTATPEATTATPEATTATPEATTATPTSTTATPSSTTATPSTTTAASTATSAASSTSTDPTTTSSPSATESATSSASGSASSSSADTSSGSSMSTGAVIGIVVGIIAAVAIIATIIMCAIRRRREVDDDPLSPFELSMDKGYNPTPGGFSAQNSYNPRALGAGATGASGSMSNTRTPPADAVAAGVAYSQFYDNAATSPGSMNRLESNVDSVQTDPGNNPNAATNGTNLWLSAMEPKDNDSYLSAQESPRSSRNSSRNSYEISSNQNVDLDQSSQISGHSNKESDDFPDHNEDNDSARGSYEL</sequence>
<feature type="transmembrane region" description="Helical" evidence="2">
    <location>
        <begin position="213"/>
        <end position="236"/>
    </location>
</feature>
<protein>
    <recommendedName>
        <fullName evidence="6">Mid2 domain-containing protein</fullName>
    </recommendedName>
</protein>
<evidence type="ECO:0000256" key="1">
    <source>
        <dbReference type="SAM" id="MobiDB-lite"/>
    </source>
</evidence>
<feature type="region of interest" description="Disordered" evidence="1">
    <location>
        <begin position="318"/>
        <end position="343"/>
    </location>
</feature>
<feature type="compositionally biased region" description="Low complexity" evidence="1">
    <location>
        <begin position="364"/>
        <end position="381"/>
    </location>
</feature>
<keyword evidence="5" id="KW-1185">Reference proteome</keyword>
<accession>A0AAD9LII9</accession>
<dbReference type="Proteomes" id="UP001259832">
    <property type="component" value="Unassembled WGS sequence"/>
</dbReference>
<feature type="compositionally biased region" description="Polar residues" evidence="1">
    <location>
        <begin position="318"/>
        <end position="331"/>
    </location>
</feature>
<comment type="caution">
    <text evidence="4">The sequence shown here is derived from an EMBL/GenBank/DDBJ whole genome shotgun (WGS) entry which is preliminary data.</text>
</comment>
<evidence type="ECO:0008006" key="6">
    <source>
        <dbReference type="Google" id="ProtNLM"/>
    </source>
</evidence>
<organism evidence="4 5">
    <name type="scientific">Phytophthora citrophthora</name>
    <dbReference type="NCBI Taxonomy" id="4793"/>
    <lineage>
        <taxon>Eukaryota</taxon>
        <taxon>Sar</taxon>
        <taxon>Stramenopiles</taxon>
        <taxon>Oomycota</taxon>
        <taxon>Peronosporomycetes</taxon>
        <taxon>Peronosporales</taxon>
        <taxon>Peronosporaceae</taxon>
        <taxon>Phytophthora</taxon>
    </lineage>
</organism>
<proteinExistence type="predicted"/>
<feature type="compositionally biased region" description="Polar residues" evidence="1">
    <location>
        <begin position="382"/>
        <end position="395"/>
    </location>
</feature>
<feature type="region of interest" description="Disordered" evidence="1">
    <location>
        <begin position="355"/>
        <end position="419"/>
    </location>
</feature>
<feature type="signal peptide" evidence="3">
    <location>
        <begin position="1"/>
        <end position="26"/>
    </location>
</feature>
<evidence type="ECO:0000313" key="5">
    <source>
        <dbReference type="Proteomes" id="UP001259832"/>
    </source>
</evidence>
<evidence type="ECO:0000256" key="3">
    <source>
        <dbReference type="SAM" id="SignalP"/>
    </source>
</evidence>
<dbReference type="PROSITE" id="PS51257">
    <property type="entry name" value="PROKAR_LIPOPROTEIN"/>
    <property type="match status" value="1"/>
</dbReference>
<name>A0AAD9LII9_9STRA</name>
<evidence type="ECO:0000313" key="4">
    <source>
        <dbReference type="EMBL" id="KAK1937730.1"/>
    </source>
</evidence>
<gene>
    <name evidence="4" type="ORF">P3T76_009467</name>
</gene>
<keyword evidence="3" id="KW-0732">Signal</keyword>